<evidence type="ECO:0000256" key="4">
    <source>
        <dbReference type="ARBA" id="ARBA00022679"/>
    </source>
</evidence>
<comment type="similarity">
    <text evidence="2 7">Belongs to the 2-oxoacid dehydrogenase family.</text>
</comment>
<dbReference type="InterPro" id="IPR050743">
    <property type="entry name" value="2-oxoacid_DH_E2_comp"/>
</dbReference>
<comment type="cofactor">
    <cofactor evidence="1 7">
        <name>(R)-lipoate</name>
        <dbReference type="ChEBI" id="CHEBI:83088"/>
    </cofactor>
</comment>
<dbReference type="EC" id="2.3.1.-" evidence="7"/>
<evidence type="ECO:0000256" key="1">
    <source>
        <dbReference type="ARBA" id="ARBA00001938"/>
    </source>
</evidence>
<gene>
    <name evidence="9" type="ORF">SAMN05216175_11534</name>
</gene>
<dbReference type="Pfam" id="PF00198">
    <property type="entry name" value="2-oxoacid_dh"/>
    <property type="match status" value="1"/>
</dbReference>
<dbReference type="InterPro" id="IPR011053">
    <property type="entry name" value="Single_hybrid_motif"/>
</dbReference>
<dbReference type="PANTHER" id="PTHR43178:SF5">
    <property type="entry name" value="LIPOAMIDE ACYLTRANSFERASE COMPONENT OF BRANCHED-CHAIN ALPHA-KETO ACID DEHYDROGENASE COMPLEX, MITOCHONDRIAL"/>
    <property type="match status" value="1"/>
</dbReference>
<reference evidence="10" key="1">
    <citation type="submission" date="2016-10" db="EMBL/GenBank/DDBJ databases">
        <authorList>
            <person name="Varghese N."/>
            <person name="Submissions S."/>
        </authorList>
    </citation>
    <scope>NUCLEOTIDE SEQUENCE [LARGE SCALE GENOMIC DNA]</scope>
    <source>
        <strain evidence="10">CGMCC 1.10971</strain>
    </source>
</reference>
<dbReference type="Pfam" id="PF00364">
    <property type="entry name" value="Biotin_lipoyl"/>
    <property type="match status" value="1"/>
</dbReference>
<evidence type="ECO:0000313" key="9">
    <source>
        <dbReference type="EMBL" id="SFG83604.1"/>
    </source>
</evidence>
<keyword evidence="6 7" id="KW-0012">Acyltransferase</keyword>
<accession>A0A1I2V2H6</accession>
<organism evidence="9 10">
    <name type="scientific">Neptunomonas qingdaonensis</name>
    <dbReference type="NCBI Taxonomy" id="1045558"/>
    <lineage>
        <taxon>Bacteria</taxon>
        <taxon>Pseudomonadati</taxon>
        <taxon>Pseudomonadota</taxon>
        <taxon>Gammaproteobacteria</taxon>
        <taxon>Oceanospirillales</taxon>
        <taxon>Oceanospirillaceae</taxon>
        <taxon>Neptunomonas</taxon>
    </lineage>
</organism>
<dbReference type="CDD" id="cd06849">
    <property type="entry name" value="lipoyl_domain"/>
    <property type="match status" value="1"/>
</dbReference>
<dbReference type="GO" id="GO:0016407">
    <property type="term" value="F:acetyltransferase activity"/>
    <property type="evidence" value="ECO:0007669"/>
    <property type="project" value="TreeGrafter"/>
</dbReference>
<dbReference type="InterPro" id="IPR000089">
    <property type="entry name" value="Biotin_lipoyl"/>
</dbReference>
<dbReference type="InterPro" id="IPR023213">
    <property type="entry name" value="CAT-like_dom_sf"/>
</dbReference>
<dbReference type="GO" id="GO:0031405">
    <property type="term" value="F:lipoic acid binding"/>
    <property type="evidence" value="ECO:0007669"/>
    <property type="project" value="TreeGrafter"/>
</dbReference>
<evidence type="ECO:0000256" key="2">
    <source>
        <dbReference type="ARBA" id="ARBA00007317"/>
    </source>
</evidence>
<dbReference type="PROSITE" id="PS50968">
    <property type="entry name" value="BIOTINYL_LIPOYL"/>
    <property type="match status" value="1"/>
</dbReference>
<keyword evidence="10" id="KW-1185">Reference proteome</keyword>
<evidence type="ECO:0000313" key="10">
    <source>
        <dbReference type="Proteomes" id="UP000198623"/>
    </source>
</evidence>
<feature type="domain" description="Lipoyl-binding" evidence="8">
    <location>
        <begin position="5"/>
        <end position="80"/>
    </location>
</feature>
<name>A0A1I2V2H6_9GAMM</name>
<evidence type="ECO:0000256" key="6">
    <source>
        <dbReference type="ARBA" id="ARBA00023315"/>
    </source>
</evidence>
<dbReference type="RefSeq" id="WP_090729785.1">
    <property type="nucleotide sequence ID" value="NZ_FOOU01000015.1"/>
</dbReference>
<dbReference type="GO" id="GO:0005737">
    <property type="term" value="C:cytoplasm"/>
    <property type="evidence" value="ECO:0007669"/>
    <property type="project" value="TreeGrafter"/>
</dbReference>
<dbReference type="Gene3D" id="3.30.559.10">
    <property type="entry name" value="Chloramphenicol acetyltransferase-like domain"/>
    <property type="match status" value="1"/>
</dbReference>
<dbReference type="PANTHER" id="PTHR43178">
    <property type="entry name" value="DIHYDROLIPOAMIDE ACETYLTRANSFERASE COMPONENT OF PYRUVATE DEHYDROGENASE COMPLEX"/>
    <property type="match status" value="1"/>
</dbReference>
<keyword evidence="5 7" id="KW-0450">Lipoyl</keyword>
<evidence type="ECO:0000256" key="7">
    <source>
        <dbReference type="RuleBase" id="RU003423"/>
    </source>
</evidence>
<comment type="subunit">
    <text evidence="3">Forms a 24-polypeptide structural core with octahedral symmetry.</text>
</comment>
<dbReference type="OrthoDB" id="2086224at2"/>
<dbReference type="Proteomes" id="UP000198623">
    <property type="component" value="Unassembled WGS sequence"/>
</dbReference>
<dbReference type="AlphaFoldDB" id="A0A1I2V2H6"/>
<evidence type="ECO:0000256" key="5">
    <source>
        <dbReference type="ARBA" id="ARBA00022823"/>
    </source>
</evidence>
<dbReference type="EMBL" id="FOOU01000015">
    <property type="protein sequence ID" value="SFG83604.1"/>
    <property type="molecule type" value="Genomic_DNA"/>
</dbReference>
<dbReference type="STRING" id="1045558.SAMN05216175_11534"/>
<dbReference type="InterPro" id="IPR001078">
    <property type="entry name" value="2-oxoacid_DH_actylTfrase"/>
</dbReference>
<evidence type="ECO:0000259" key="8">
    <source>
        <dbReference type="PROSITE" id="PS50968"/>
    </source>
</evidence>
<proteinExistence type="inferred from homology"/>
<sequence>MTTNEHDLKMPSFGSDMHQGSLTEWLVKEGDHIKRGDVVAVIETSKGAIELDIFEDAQVLQLLVKEGDKVAVGEPIARLSSATTTSKPATTNKESTLATPAKALDLTTIEAPSSQQAPHKNFVLATPAARQLAQQQQLSLAAICVNNNNRIVTLAMVEQASQDQDPNSPSFVMTETPPKQIMPVEKNSDLDSHQHKQTQVKTGFDKDAMRQAISDTVTRSKREIPHYYLNQRLDISALQNHLQRYNNSVPVSQRLLLAAPLLCAIARLLMTNKQFNGEYLEGKFQPGETVNLANAINLRGGGLVMPVIHDAQNLSVELMMEALKQQVSRARNGSLVYSQLSGGTCTVTSIGERGAEQMFAVIYPPQVAIIALGSPHQEMLVIDDAMHIRWVINASLAADHRVSDGHSGARFLYQLNQLLQNPESLWQTPG</sequence>
<keyword evidence="4 7" id="KW-0808">Transferase</keyword>
<evidence type="ECO:0000256" key="3">
    <source>
        <dbReference type="ARBA" id="ARBA00011484"/>
    </source>
</evidence>
<dbReference type="SUPFAM" id="SSF51230">
    <property type="entry name" value="Single hybrid motif"/>
    <property type="match status" value="1"/>
</dbReference>
<protein>
    <recommendedName>
        <fullName evidence="7">Dihydrolipoamide acetyltransferase component of pyruvate dehydrogenase complex</fullName>
        <ecNumber evidence="7">2.3.1.-</ecNumber>
    </recommendedName>
</protein>
<dbReference type="Gene3D" id="2.40.50.100">
    <property type="match status" value="1"/>
</dbReference>
<dbReference type="SUPFAM" id="SSF52777">
    <property type="entry name" value="CoA-dependent acyltransferases"/>
    <property type="match status" value="1"/>
</dbReference>
<keyword evidence="9" id="KW-0670">Pyruvate</keyword>